<gene>
    <name evidence="1" type="ORF">TCM_035321</name>
</gene>
<reference evidence="1 2" key="1">
    <citation type="journal article" date="2013" name="Genome Biol.">
        <title>The genome sequence of the most widely cultivated cacao type and its use to identify candidate genes regulating pod color.</title>
        <authorList>
            <person name="Motamayor J.C."/>
            <person name="Mockaitis K."/>
            <person name="Schmutz J."/>
            <person name="Haiminen N."/>
            <person name="Iii D.L."/>
            <person name="Cornejo O."/>
            <person name="Findley S.D."/>
            <person name="Zheng P."/>
            <person name="Utro F."/>
            <person name="Royaert S."/>
            <person name="Saski C."/>
            <person name="Jenkins J."/>
            <person name="Podicheti R."/>
            <person name="Zhao M."/>
            <person name="Scheffler B.E."/>
            <person name="Stack J.C."/>
            <person name="Feltus F.A."/>
            <person name="Mustiga G.M."/>
            <person name="Amores F."/>
            <person name="Phillips W."/>
            <person name="Marelli J.P."/>
            <person name="May G.D."/>
            <person name="Shapiro H."/>
            <person name="Ma J."/>
            <person name="Bustamante C.D."/>
            <person name="Schnell R.J."/>
            <person name="Main D."/>
            <person name="Gilbert D."/>
            <person name="Parida L."/>
            <person name="Kuhn D.N."/>
        </authorList>
    </citation>
    <scope>NUCLEOTIDE SEQUENCE [LARGE SCALE GENOMIC DNA]</scope>
    <source>
        <strain evidence="2">cv. Matina 1-6</strain>
    </source>
</reference>
<proteinExistence type="predicted"/>
<accession>A0A061FPR1</accession>
<keyword evidence="2" id="KW-1185">Reference proteome</keyword>
<evidence type="ECO:0000313" key="2">
    <source>
        <dbReference type="Proteomes" id="UP000026915"/>
    </source>
</evidence>
<dbReference type="EMBL" id="CM001886">
    <property type="protein sequence ID" value="EOY16519.1"/>
    <property type="molecule type" value="Genomic_DNA"/>
</dbReference>
<organism evidence="1 2">
    <name type="scientific">Theobroma cacao</name>
    <name type="common">Cacao</name>
    <name type="synonym">Cocoa</name>
    <dbReference type="NCBI Taxonomy" id="3641"/>
    <lineage>
        <taxon>Eukaryota</taxon>
        <taxon>Viridiplantae</taxon>
        <taxon>Streptophyta</taxon>
        <taxon>Embryophyta</taxon>
        <taxon>Tracheophyta</taxon>
        <taxon>Spermatophyta</taxon>
        <taxon>Magnoliopsida</taxon>
        <taxon>eudicotyledons</taxon>
        <taxon>Gunneridae</taxon>
        <taxon>Pentapetalae</taxon>
        <taxon>rosids</taxon>
        <taxon>malvids</taxon>
        <taxon>Malvales</taxon>
        <taxon>Malvaceae</taxon>
        <taxon>Byttnerioideae</taxon>
        <taxon>Theobroma</taxon>
    </lineage>
</organism>
<evidence type="ECO:0000313" key="1">
    <source>
        <dbReference type="EMBL" id="EOY16519.1"/>
    </source>
</evidence>
<dbReference type="HOGENOM" id="CLU_2296813_0_0_1"/>
<sequence length="101" mass="12136">MLLNIYPQGFFYIDLLHNIMVHRITKNGIMEHELWFFIGKSKARFSKREFCLVTRLKFGLMTDVFSRPYEVIPKGIHDKDRKGEDNLNLQQMLNRFRDSNL</sequence>
<evidence type="ECO:0008006" key="3">
    <source>
        <dbReference type="Google" id="ProtNLM"/>
    </source>
</evidence>
<protein>
    <recommendedName>
        <fullName evidence="3">DUF1985 domain-containing protein</fullName>
    </recommendedName>
</protein>
<dbReference type="PANTHER" id="PTHR48449:SF1">
    <property type="entry name" value="DUF1985 DOMAIN-CONTAINING PROTEIN"/>
    <property type="match status" value="1"/>
</dbReference>
<dbReference type="Proteomes" id="UP000026915">
    <property type="component" value="Chromosome 8"/>
</dbReference>
<name>A0A061FPR1_THECC</name>
<dbReference type="InParanoid" id="A0A061FPR1"/>
<dbReference type="PANTHER" id="PTHR48449">
    <property type="entry name" value="DUF1985 DOMAIN-CONTAINING PROTEIN"/>
    <property type="match status" value="1"/>
</dbReference>
<dbReference type="AlphaFoldDB" id="A0A061FPR1"/>
<dbReference type="Gramene" id="EOY16519">
    <property type="protein sequence ID" value="EOY16519"/>
    <property type="gene ID" value="TCM_035321"/>
</dbReference>